<gene>
    <name evidence="8" type="ORF">HID58_062203</name>
</gene>
<feature type="region of interest" description="Disordered" evidence="7">
    <location>
        <begin position="54"/>
        <end position="82"/>
    </location>
</feature>
<sequence length="256" mass="29432">MKREEEPEIGCPSHHPPPPPDELFDLDTTIDPSYVISLIRKLLPVDSGNEFVDAASKGYPENMDIGSNHNESTSEEKDKASSSVEEAWKEHGCVLWDLPTIMPCENQGICFIDLLNPPAELEKRKHKLKHLVQSPNSFLLPTVLGLRSLRLKRWADTSSSREEHPPNIDKRSLQDLLFFLHVPRTGGRTYFHCFLRTLYDNAEECPRSYDKLHFDPRKQKCKLLATHDDYSLMSKLSLQIHLSSQFLYFLFIALCL</sequence>
<evidence type="ECO:0000256" key="3">
    <source>
        <dbReference type="ARBA" id="ARBA00022692"/>
    </source>
</evidence>
<dbReference type="InterPro" id="IPR023407">
    <property type="entry name" value="Ribosomal_eS27_Zn-bd_dom_sf"/>
</dbReference>
<reference evidence="8 9" key="1">
    <citation type="submission" date="2021-05" db="EMBL/GenBank/DDBJ databases">
        <title>Genome Assembly of Synthetic Allotetraploid Brassica napus Reveals Homoeologous Exchanges between Subgenomes.</title>
        <authorList>
            <person name="Davis J.T."/>
        </authorList>
    </citation>
    <scope>NUCLEOTIDE SEQUENCE [LARGE SCALE GENOMIC DNA]</scope>
    <source>
        <strain evidence="9">cv. Da-Ae</strain>
        <tissue evidence="8">Seedling</tissue>
    </source>
</reference>
<comment type="caution">
    <text evidence="8">The sequence shown here is derived from an EMBL/GenBank/DDBJ whole genome shotgun (WGS) entry which is preliminary data.</text>
</comment>
<evidence type="ECO:0000256" key="1">
    <source>
        <dbReference type="ARBA" id="ARBA00004167"/>
    </source>
</evidence>
<dbReference type="EMBL" id="JAGKQM010000014">
    <property type="protein sequence ID" value="KAH0886107.1"/>
    <property type="molecule type" value="Genomic_DNA"/>
</dbReference>
<dbReference type="Gene3D" id="2.20.25.100">
    <property type="entry name" value="Zn-binding ribosomal proteins"/>
    <property type="match status" value="1"/>
</dbReference>
<keyword evidence="6" id="KW-0325">Glycoprotein</keyword>
<evidence type="ECO:0000313" key="9">
    <source>
        <dbReference type="Proteomes" id="UP000824890"/>
    </source>
</evidence>
<dbReference type="PANTHER" id="PTHR12812">
    <property type="entry name" value="HEPARAN SULFATE 6-O-SULFOTRANSFERASE 3"/>
    <property type="match status" value="1"/>
</dbReference>
<evidence type="ECO:0000256" key="2">
    <source>
        <dbReference type="ARBA" id="ARBA00022679"/>
    </source>
</evidence>
<keyword evidence="2" id="KW-0808">Transferase</keyword>
<protein>
    <submittedName>
        <fullName evidence="8">Uncharacterized protein</fullName>
    </submittedName>
</protein>
<dbReference type="Proteomes" id="UP000824890">
    <property type="component" value="Unassembled WGS sequence"/>
</dbReference>
<feature type="compositionally biased region" description="Basic and acidic residues" evidence="7">
    <location>
        <begin position="72"/>
        <end position="82"/>
    </location>
</feature>
<keyword evidence="3" id="KW-0812">Transmembrane</keyword>
<keyword evidence="9" id="KW-1185">Reference proteome</keyword>
<accession>A0ABQ8A0R2</accession>
<name>A0ABQ8A0R2_BRANA</name>
<keyword evidence="5" id="KW-0472">Membrane</keyword>
<comment type="subcellular location">
    <subcellularLocation>
        <location evidence="1">Membrane</location>
        <topology evidence="1">Single-pass membrane protein</topology>
    </subcellularLocation>
</comment>
<keyword evidence="4" id="KW-1133">Transmembrane helix</keyword>
<feature type="region of interest" description="Disordered" evidence="7">
    <location>
        <begin position="1"/>
        <end position="27"/>
    </location>
</feature>
<dbReference type="PANTHER" id="PTHR12812:SF0">
    <property type="entry name" value="HEPARAN-SULFATE 6-O-SULFOTRANSFERASE"/>
    <property type="match status" value="1"/>
</dbReference>
<evidence type="ECO:0000256" key="5">
    <source>
        <dbReference type="ARBA" id="ARBA00023136"/>
    </source>
</evidence>
<organism evidence="8 9">
    <name type="scientific">Brassica napus</name>
    <name type="common">Rape</name>
    <dbReference type="NCBI Taxonomy" id="3708"/>
    <lineage>
        <taxon>Eukaryota</taxon>
        <taxon>Viridiplantae</taxon>
        <taxon>Streptophyta</taxon>
        <taxon>Embryophyta</taxon>
        <taxon>Tracheophyta</taxon>
        <taxon>Spermatophyta</taxon>
        <taxon>Magnoliopsida</taxon>
        <taxon>eudicotyledons</taxon>
        <taxon>Gunneridae</taxon>
        <taxon>Pentapetalae</taxon>
        <taxon>rosids</taxon>
        <taxon>malvids</taxon>
        <taxon>Brassicales</taxon>
        <taxon>Brassicaceae</taxon>
        <taxon>Brassiceae</taxon>
        <taxon>Brassica</taxon>
    </lineage>
</organism>
<evidence type="ECO:0000256" key="4">
    <source>
        <dbReference type="ARBA" id="ARBA00022989"/>
    </source>
</evidence>
<evidence type="ECO:0000313" key="8">
    <source>
        <dbReference type="EMBL" id="KAH0886107.1"/>
    </source>
</evidence>
<dbReference type="InterPro" id="IPR010635">
    <property type="entry name" value="Heparan_SO4-6-sulfoTrfase"/>
</dbReference>
<evidence type="ECO:0000256" key="6">
    <source>
        <dbReference type="ARBA" id="ARBA00023180"/>
    </source>
</evidence>
<proteinExistence type="predicted"/>
<evidence type="ECO:0000256" key="7">
    <source>
        <dbReference type="SAM" id="MobiDB-lite"/>
    </source>
</evidence>